<feature type="chain" id="PRO_5038371888" description="Secreted protein" evidence="2">
    <location>
        <begin position="18"/>
        <end position="204"/>
    </location>
</feature>
<feature type="region of interest" description="Disordered" evidence="1">
    <location>
        <begin position="18"/>
        <end position="109"/>
    </location>
</feature>
<accession>A0A7K1LG60</accession>
<feature type="region of interest" description="Disordered" evidence="1">
    <location>
        <begin position="145"/>
        <end position="166"/>
    </location>
</feature>
<name>A0A7K1LG60_9MICC</name>
<dbReference type="PROSITE" id="PS51257">
    <property type="entry name" value="PROKAR_LIPOPROTEIN"/>
    <property type="match status" value="1"/>
</dbReference>
<feature type="compositionally biased region" description="Polar residues" evidence="1">
    <location>
        <begin position="73"/>
        <end position="89"/>
    </location>
</feature>
<dbReference type="EMBL" id="WOGT01000001">
    <property type="protein sequence ID" value="MUN54184.1"/>
    <property type="molecule type" value="Genomic_DNA"/>
</dbReference>
<reference evidence="3 4" key="1">
    <citation type="submission" date="2019-12" db="EMBL/GenBank/DDBJ databases">
        <authorList>
            <person name="Li J."/>
            <person name="Shi Y."/>
            <person name="Xu G."/>
            <person name="Xiao D."/>
            <person name="Ran X."/>
        </authorList>
    </citation>
    <scope>NUCLEOTIDE SEQUENCE [LARGE SCALE GENOMIC DNA]</scope>
    <source>
        <strain evidence="3 4">JCM 15915</strain>
    </source>
</reference>
<protein>
    <recommendedName>
        <fullName evidence="5">Secreted protein</fullName>
    </recommendedName>
</protein>
<gene>
    <name evidence="3" type="ORF">GMA10_02945</name>
</gene>
<comment type="caution">
    <text evidence="3">The sequence shown here is derived from an EMBL/GenBank/DDBJ whole genome shotgun (WGS) entry which is preliminary data.</text>
</comment>
<keyword evidence="2" id="KW-0732">Signal</keyword>
<evidence type="ECO:0000256" key="1">
    <source>
        <dbReference type="SAM" id="MobiDB-lite"/>
    </source>
</evidence>
<dbReference type="RefSeq" id="WP_129314260.1">
    <property type="nucleotide sequence ID" value="NZ_NOIQ01000001.1"/>
</dbReference>
<dbReference type="OrthoDB" id="4883381at2"/>
<evidence type="ECO:0000256" key="2">
    <source>
        <dbReference type="SAM" id="SignalP"/>
    </source>
</evidence>
<feature type="compositionally biased region" description="Low complexity" evidence="1">
    <location>
        <begin position="27"/>
        <end position="64"/>
    </location>
</feature>
<keyword evidence="4" id="KW-1185">Reference proteome</keyword>
<sequence>MKFKVLPVVAMAGLALAGCSQGDDSSDSSSSSSPSPSTSSSTAAPSSSSPSVAPTGSPSTSSSDAPDETSSDGPTENSVPSAEPSQQPADDSAQPGADAAGASPQLAQYLHNGGGCISDVWNDSAAPYSEALHNELVRYCSANQLGDWAGGADPMNPESYGTPDDQAEVRSNEQDIERCKAADPETAPSGQIQYCFMEYGIRIE</sequence>
<organism evidence="3 4">
    <name type="scientific">Rothia koreensis</name>
    <dbReference type="NCBI Taxonomy" id="592378"/>
    <lineage>
        <taxon>Bacteria</taxon>
        <taxon>Bacillati</taxon>
        <taxon>Actinomycetota</taxon>
        <taxon>Actinomycetes</taxon>
        <taxon>Micrococcales</taxon>
        <taxon>Micrococcaceae</taxon>
        <taxon>Rothia</taxon>
    </lineage>
</organism>
<feature type="signal peptide" evidence="2">
    <location>
        <begin position="1"/>
        <end position="17"/>
    </location>
</feature>
<evidence type="ECO:0000313" key="3">
    <source>
        <dbReference type="EMBL" id="MUN54184.1"/>
    </source>
</evidence>
<dbReference type="Proteomes" id="UP000462152">
    <property type="component" value="Unassembled WGS sequence"/>
</dbReference>
<evidence type="ECO:0008006" key="5">
    <source>
        <dbReference type="Google" id="ProtNLM"/>
    </source>
</evidence>
<evidence type="ECO:0000313" key="4">
    <source>
        <dbReference type="Proteomes" id="UP000462152"/>
    </source>
</evidence>
<dbReference type="AlphaFoldDB" id="A0A7K1LG60"/>
<proteinExistence type="predicted"/>